<reference evidence="2" key="1">
    <citation type="journal article" date="2012" name="Nature">
        <title>The tomato genome sequence provides insights into fleshy fruit evolution.</title>
        <authorList>
            <consortium name="Tomato Genome Consortium"/>
        </authorList>
    </citation>
    <scope>NUCLEOTIDE SEQUENCE [LARGE SCALE GENOMIC DNA]</scope>
    <source>
        <strain evidence="2">cv. Heinz 1706</strain>
    </source>
</reference>
<dbReference type="AlphaFoldDB" id="A0A3Q7FQN9"/>
<evidence type="ECO:0000256" key="1">
    <source>
        <dbReference type="SAM" id="MobiDB-lite"/>
    </source>
</evidence>
<dbReference type="EnsemblPlants" id="Solyc03g113255.1.1">
    <property type="protein sequence ID" value="Solyc03g113255.1.1"/>
    <property type="gene ID" value="Solyc03g113255.1"/>
</dbReference>
<feature type="region of interest" description="Disordered" evidence="1">
    <location>
        <begin position="81"/>
        <end position="102"/>
    </location>
</feature>
<feature type="compositionally biased region" description="Basic and acidic residues" evidence="1">
    <location>
        <begin position="85"/>
        <end position="95"/>
    </location>
</feature>
<reference evidence="2" key="2">
    <citation type="submission" date="2019-01" db="UniProtKB">
        <authorList>
            <consortium name="EnsemblPlants"/>
        </authorList>
    </citation>
    <scope>IDENTIFICATION</scope>
    <source>
        <strain evidence="2">cv. Heinz 1706</strain>
    </source>
</reference>
<evidence type="ECO:0000313" key="2">
    <source>
        <dbReference type="EnsemblPlants" id="Solyc03g113255.1.1"/>
    </source>
</evidence>
<evidence type="ECO:0000313" key="3">
    <source>
        <dbReference type="Proteomes" id="UP000004994"/>
    </source>
</evidence>
<dbReference type="Proteomes" id="UP000004994">
    <property type="component" value="Chromosome 3"/>
</dbReference>
<dbReference type="Gramene" id="Solyc03g113255.1.1">
    <property type="protein sequence ID" value="Solyc03g113255.1.1"/>
    <property type="gene ID" value="Solyc03g113255.1"/>
</dbReference>
<protein>
    <submittedName>
        <fullName evidence="2">Uncharacterized protein</fullName>
    </submittedName>
</protein>
<organism evidence="2">
    <name type="scientific">Solanum lycopersicum</name>
    <name type="common">Tomato</name>
    <name type="synonym">Lycopersicon esculentum</name>
    <dbReference type="NCBI Taxonomy" id="4081"/>
    <lineage>
        <taxon>Eukaryota</taxon>
        <taxon>Viridiplantae</taxon>
        <taxon>Streptophyta</taxon>
        <taxon>Embryophyta</taxon>
        <taxon>Tracheophyta</taxon>
        <taxon>Spermatophyta</taxon>
        <taxon>Magnoliopsida</taxon>
        <taxon>eudicotyledons</taxon>
        <taxon>Gunneridae</taxon>
        <taxon>Pentapetalae</taxon>
        <taxon>asterids</taxon>
        <taxon>lamiids</taxon>
        <taxon>Solanales</taxon>
        <taxon>Solanaceae</taxon>
        <taxon>Solanoideae</taxon>
        <taxon>Solaneae</taxon>
        <taxon>Solanum</taxon>
        <taxon>Solanum subgen. Lycopersicon</taxon>
    </lineage>
</organism>
<proteinExistence type="predicted"/>
<dbReference type="InParanoid" id="A0A3Q7FQN9"/>
<keyword evidence="3" id="KW-1185">Reference proteome</keyword>
<sequence length="236" mass="26150">MASDAQESAVVNDLMLKGASVKKNSIRPAKLKRSADPRNRYCNATQRNVIGSGSVEFINPDCSATLFRFISTRAATAIATTDRNSPVEKKSDESPPSRARKKEVPINCSIHEKRCGLQTQYKGGSNSSTMTFFNGCPVSPVHIAFPHVYSFECYQVEATSLFNCTEAEGLEGMEQEAVPGMPETFPDVMVEVPKILRYRQEVFAMKRTWRGKGLPDWLLGVSTCALFLLKEGIFHT</sequence>
<name>A0A3Q7FQN9_SOLLC</name>
<accession>A0A3Q7FQN9</accession>